<feature type="region of interest" description="Disordered" evidence="5">
    <location>
        <begin position="185"/>
        <end position="299"/>
    </location>
</feature>
<dbReference type="InterPro" id="IPR045149">
    <property type="entry name" value="OS-9-like"/>
</dbReference>
<keyword evidence="4" id="KW-0256">Endoplasmic reticulum</keyword>
<dbReference type="PANTHER" id="PTHR15414">
    <property type="entry name" value="OS-9-RELATED"/>
    <property type="match status" value="1"/>
</dbReference>
<evidence type="ECO:0000256" key="6">
    <source>
        <dbReference type="SAM" id="SignalP"/>
    </source>
</evidence>
<feature type="domain" description="Protein OS9-like" evidence="7">
    <location>
        <begin position="158"/>
        <end position="185"/>
    </location>
</feature>
<dbReference type="InterPro" id="IPR009011">
    <property type="entry name" value="Man6P_isomerase_rcpt-bd_dom_sf"/>
</dbReference>
<gene>
    <name evidence="8" type="ORF">FRX48_06267</name>
</gene>
<comment type="similarity">
    <text evidence="2 4">Belongs to the OS-9 family.</text>
</comment>
<keyword evidence="3 4" id="KW-0430">Lectin</keyword>
<dbReference type="GO" id="GO:0030968">
    <property type="term" value="P:endoplasmic reticulum unfolded protein response"/>
    <property type="evidence" value="ECO:0007669"/>
    <property type="project" value="UniProtKB-UniRule"/>
</dbReference>
<dbReference type="Pfam" id="PF07915">
    <property type="entry name" value="PRKCSH"/>
    <property type="match status" value="1"/>
</dbReference>
<name>A0A5M8PL37_9LECA</name>
<dbReference type="OrthoDB" id="448954at2759"/>
<dbReference type="GO" id="GO:0005788">
    <property type="term" value="C:endoplasmic reticulum lumen"/>
    <property type="evidence" value="ECO:0007669"/>
    <property type="project" value="UniProtKB-UniRule"/>
</dbReference>
<feature type="compositionally biased region" description="Pro residues" evidence="5">
    <location>
        <begin position="188"/>
        <end position="203"/>
    </location>
</feature>
<dbReference type="PRINTS" id="PR01217">
    <property type="entry name" value="PRICHEXTENSN"/>
</dbReference>
<accession>A0A5M8PL37</accession>
<dbReference type="GO" id="GO:0005789">
    <property type="term" value="C:endoplasmic reticulum membrane"/>
    <property type="evidence" value="ECO:0007669"/>
    <property type="project" value="UniProtKB-SubCell"/>
</dbReference>
<dbReference type="GO" id="GO:0030246">
    <property type="term" value="F:carbohydrate binding"/>
    <property type="evidence" value="ECO:0007669"/>
    <property type="project" value="UniProtKB-UniRule"/>
</dbReference>
<organism evidence="8 9">
    <name type="scientific">Lasallia pustulata</name>
    <dbReference type="NCBI Taxonomy" id="136370"/>
    <lineage>
        <taxon>Eukaryota</taxon>
        <taxon>Fungi</taxon>
        <taxon>Dikarya</taxon>
        <taxon>Ascomycota</taxon>
        <taxon>Pezizomycotina</taxon>
        <taxon>Lecanoromycetes</taxon>
        <taxon>OSLEUM clade</taxon>
        <taxon>Umbilicariomycetidae</taxon>
        <taxon>Umbilicariales</taxon>
        <taxon>Umbilicariaceae</taxon>
        <taxon>Lasallia</taxon>
    </lineage>
</organism>
<dbReference type="EMBL" id="VXIT01000010">
    <property type="protein sequence ID" value="KAA6409655.1"/>
    <property type="molecule type" value="Genomic_DNA"/>
</dbReference>
<comment type="caution">
    <text evidence="8">The sequence shown here is derived from an EMBL/GenBank/DDBJ whole genome shotgun (WGS) entry which is preliminary data.</text>
</comment>
<evidence type="ECO:0000313" key="9">
    <source>
        <dbReference type="Proteomes" id="UP000324767"/>
    </source>
</evidence>
<dbReference type="GO" id="GO:0030970">
    <property type="term" value="P:retrograde protein transport, ER to cytosol"/>
    <property type="evidence" value="ECO:0007669"/>
    <property type="project" value="TreeGrafter"/>
</dbReference>
<evidence type="ECO:0000313" key="8">
    <source>
        <dbReference type="EMBL" id="KAA6409655.1"/>
    </source>
</evidence>
<feature type="compositionally biased region" description="Low complexity" evidence="5">
    <location>
        <begin position="247"/>
        <end position="287"/>
    </location>
</feature>
<feature type="compositionally biased region" description="Polar residues" evidence="5">
    <location>
        <begin position="123"/>
        <end position="133"/>
    </location>
</feature>
<dbReference type="AlphaFoldDB" id="A0A5M8PL37"/>
<feature type="signal peptide" evidence="6">
    <location>
        <begin position="1"/>
        <end position="16"/>
    </location>
</feature>
<evidence type="ECO:0000256" key="5">
    <source>
        <dbReference type="SAM" id="MobiDB-lite"/>
    </source>
</evidence>
<sequence>MRRRIILLATVGLVYGSQSVFNVHDDLLAFPQYEVVFSDAVISDIDAESRLAYAASSSSARAKSTSETPIPDQETAAELAHRDGSSSPHSDSQDPNSADATNTYESMILNDKRYLCTIPRMQSPPQNETSQPPTKADDEQELARASDRGWELLKDMEGHCMYFISGWWSYSFCYNAQIKQFHQLPPSKGTPPYPPSKTPPPLPTSSANSPTPNPTISAPPTPPPAKPPSPPPPPPSVPPAAPPSKPKAPAATSSKSSPAAQPATSPAFPAAWRSSSTATRSRPTASAGSKKSPPAPTSW</sequence>
<feature type="region of interest" description="Disordered" evidence="5">
    <location>
        <begin position="56"/>
        <end position="100"/>
    </location>
</feature>
<comment type="function">
    <text evidence="4">Lectin involved in the quality control of the secretory pathway. As a member of the endoplasmic reticulum-associated degradation lumenal (ERAD-L) surveillance system, targets misfolded endoplasmic reticulum lumenal glycoproteins for degradation.</text>
</comment>
<feature type="chain" id="PRO_5024459679" description="Endoplasmic reticulum lectin" evidence="6">
    <location>
        <begin position="17"/>
        <end position="299"/>
    </location>
</feature>
<feature type="compositionally biased region" description="Pro residues" evidence="5">
    <location>
        <begin position="211"/>
        <end position="246"/>
    </location>
</feature>
<comment type="subcellular location">
    <subcellularLocation>
        <location evidence="1 4">Endoplasmic reticulum membrane</location>
        <topology evidence="1 4">Peripheral membrane protein</topology>
        <orientation evidence="1 4">Lumenal side</orientation>
    </subcellularLocation>
</comment>
<evidence type="ECO:0000256" key="4">
    <source>
        <dbReference type="RuleBase" id="RU369099"/>
    </source>
</evidence>
<dbReference type="Gene3D" id="2.70.130.10">
    <property type="entry name" value="Mannose-6-phosphate receptor binding domain"/>
    <property type="match status" value="1"/>
</dbReference>
<dbReference type="PANTHER" id="PTHR15414:SF0">
    <property type="entry name" value="ENDOPLASMIC RETICULUM LECTIN 1"/>
    <property type="match status" value="1"/>
</dbReference>
<protein>
    <recommendedName>
        <fullName evidence="4">Endoplasmic reticulum lectin</fullName>
    </recommendedName>
    <alternativeName>
        <fullName evidence="4">Protein OS-9 homolog</fullName>
    </alternativeName>
</protein>
<reference evidence="8 9" key="1">
    <citation type="submission" date="2019-09" db="EMBL/GenBank/DDBJ databases">
        <title>The hologenome of the rock-dwelling lichen Lasallia pustulata.</title>
        <authorList>
            <person name="Greshake Tzovaras B."/>
            <person name="Segers F."/>
            <person name="Bicker A."/>
            <person name="Dal Grande F."/>
            <person name="Otte J."/>
            <person name="Hankeln T."/>
            <person name="Schmitt I."/>
            <person name="Ebersberger I."/>
        </authorList>
    </citation>
    <scope>NUCLEOTIDE SEQUENCE [LARGE SCALE GENOMIC DNA]</scope>
    <source>
        <strain evidence="8">A1-1</strain>
    </source>
</reference>
<keyword evidence="6" id="KW-0732">Signal</keyword>
<feature type="compositionally biased region" description="Low complexity" evidence="5">
    <location>
        <begin position="56"/>
        <end position="68"/>
    </location>
</feature>
<evidence type="ECO:0000256" key="3">
    <source>
        <dbReference type="ARBA" id="ARBA00022734"/>
    </source>
</evidence>
<keyword evidence="4" id="KW-0472">Membrane</keyword>
<proteinExistence type="inferred from homology"/>
<feature type="compositionally biased region" description="Polar residues" evidence="5">
    <location>
        <begin position="85"/>
        <end position="100"/>
    </location>
</feature>
<feature type="region of interest" description="Disordered" evidence="5">
    <location>
        <begin position="119"/>
        <end position="143"/>
    </location>
</feature>
<dbReference type="Proteomes" id="UP000324767">
    <property type="component" value="Unassembled WGS sequence"/>
</dbReference>
<evidence type="ECO:0000256" key="1">
    <source>
        <dbReference type="ARBA" id="ARBA00004367"/>
    </source>
</evidence>
<evidence type="ECO:0000259" key="7">
    <source>
        <dbReference type="Pfam" id="PF07915"/>
    </source>
</evidence>
<evidence type="ECO:0000256" key="2">
    <source>
        <dbReference type="ARBA" id="ARBA00009918"/>
    </source>
</evidence>
<dbReference type="InterPro" id="IPR012913">
    <property type="entry name" value="OS9-like_dom"/>
</dbReference>